<organism evidence="6 7">
    <name type="scientific">Gymnodinialimonas ceratoperidinii</name>
    <dbReference type="NCBI Taxonomy" id="2856823"/>
    <lineage>
        <taxon>Bacteria</taxon>
        <taxon>Pseudomonadati</taxon>
        <taxon>Pseudomonadota</taxon>
        <taxon>Alphaproteobacteria</taxon>
        <taxon>Rhodobacterales</taxon>
        <taxon>Paracoccaceae</taxon>
        <taxon>Gymnodinialimonas</taxon>
    </lineage>
</organism>
<feature type="chain" id="PRO_5034937134" evidence="4">
    <location>
        <begin position="23"/>
        <end position="601"/>
    </location>
</feature>
<evidence type="ECO:0000256" key="2">
    <source>
        <dbReference type="ARBA" id="ARBA00022452"/>
    </source>
</evidence>
<dbReference type="Proteomes" id="UP000825009">
    <property type="component" value="Chromosome"/>
</dbReference>
<evidence type="ECO:0000313" key="6">
    <source>
        <dbReference type="EMBL" id="QXT40048.1"/>
    </source>
</evidence>
<proteinExistence type="predicted"/>
<dbReference type="InterPro" id="IPR000184">
    <property type="entry name" value="Bac_surfAg_D15"/>
</dbReference>
<dbReference type="InterPro" id="IPR039910">
    <property type="entry name" value="D15-like"/>
</dbReference>
<dbReference type="PANTHER" id="PTHR12815">
    <property type="entry name" value="SORTING AND ASSEMBLY MACHINERY SAMM50 PROTEIN FAMILY MEMBER"/>
    <property type="match status" value="1"/>
</dbReference>
<name>A0A8F6TX41_9RHOB</name>
<accession>A0A8F6TX41</accession>
<evidence type="ECO:0000259" key="5">
    <source>
        <dbReference type="Pfam" id="PF01103"/>
    </source>
</evidence>
<evidence type="ECO:0000256" key="3">
    <source>
        <dbReference type="ARBA" id="ARBA00023136"/>
    </source>
</evidence>
<gene>
    <name evidence="6" type="ORF">KYE46_01945</name>
</gene>
<feature type="domain" description="Bacterial surface antigen (D15)" evidence="5">
    <location>
        <begin position="296"/>
        <end position="601"/>
    </location>
</feature>
<keyword evidence="3" id="KW-0472">Membrane</keyword>
<keyword evidence="4" id="KW-0732">Signal</keyword>
<comment type="subcellular location">
    <subcellularLocation>
        <location evidence="1">Membrane</location>
    </subcellularLocation>
</comment>
<dbReference type="RefSeq" id="WP_219003104.1">
    <property type="nucleotide sequence ID" value="NZ_CP079194.1"/>
</dbReference>
<dbReference type="KEGG" id="gce:KYE46_01945"/>
<keyword evidence="2" id="KW-0812">Transmembrane</keyword>
<reference evidence="6 7" key="1">
    <citation type="submission" date="2021-07" db="EMBL/GenBank/DDBJ databases">
        <title>A novel Jannaschia species isolated from marine dinoflagellate Ceratoperidinium margalefii.</title>
        <authorList>
            <person name="Jiang Y."/>
            <person name="Li Z."/>
        </authorList>
    </citation>
    <scope>NUCLEOTIDE SEQUENCE [LARGE SCALE GENOMIC DNA]</scope>
    <source>
        <strain evidence="6 7">J12C1-MA-4</strain>
    </source>
</reference>
<feature type="signal peptide" evidence="4">
    <location>
        <begin position="1"/>
        <end position="22"/>
    </location>
</feature>
<protein>
    <submittedName>
        <fullName evidence="6">Autotransporter assembly complex protein TamA</fullName>
    </submittedName>
</protein>
<dbReference type="GO" id="GO:0019867">
    <property type="term" value="C:outer membrane"/>
    <property type="evidence" value="ECO:0007669"/>
    <property type="project" value="InterPro"/>
</dbReference>
<keyword evidence="2" id="KW-1134">Transmembrane beta strand</keyword>
<dbReference type="EMBL" id="CP079194">
    <property type="protein sequence ID" value="QXT40048.1"/>
    <property type="molecule type" value="Genomic_DNA"/>
</dbReference>
<evidence type="ECO:0000256" key="1">
    <source>
        <dbReference type="ARBA" id="ARBA00004370"/>
    </source>
</evidence>
<evidence type="ECO:0000256" key="4">
    <source>
        <dbReference type="SAM" id="SignalP"/>
    </source>
</evidence>
<dbReference type="PANTHER" id="PTHR12815:SF42">
    <property type="entry name" value="BACTERIAL SURFACE ANTIGEN (D15) DOMAIN-CONTAINING PROTEIN"/>
    <property type="match status" value="1"/>
</dbReference>
<keyword evidence="7" id="KW-1185">Reference proteome</keyword>
<sequence length="601" mass="64180">MGARFSTALVCAAWALCGAAQAQDIQLTAPEADAVLTDRLRAASLLLQDTEDTRTAQDLIAAARADYGRLVAALYDAGYFTPVVRITADGREVARISPFAAPRTINQVTIQVDPGPAFRLGTAEIAPLASGTELPDEFRPGGDASTRLLRDTASAAITGWRNVGYATAEVGSQQITARAPQAILDVRVQIEPGQVVQFGTLIPRGQERMREERILAIAGLPEGERFSPDTLDRVEGRLQDTGVFSAINLQEGEVGPDGVMNIEATLVENEPRRFGFGAEISTDDGATVSAYWLHRNLFGGAERLRIEGEISGIGSEGLEFDTIEEVEGIDASVGLRFSRPATFTPDTTAYAELGADYLDEPAFSMTTIGAEFGVEHRFDRRLTGTLGVGLDYYDIDDEFGERQITALSVPVGLTWDRREDPLDARELFYINGTATPFLTDQGSGGARLYADGRIYIGFGEDRASRIALRGQLGSVVGGDITDIPPNYLFYSGGAGTVRGHDFQSLGATQDGVESGGRSFAGLATEFRQDIGETDFGVVAFLDTGFIGADPMGGDGEWHAGAGLGVRYDTAFGPIRVDLATPVRGEGVGEDLHIYIGIGHAF</sequence>
<dbReference type="Pfam" id="PF01103">
    <property type="entry name" value="Omp85"/>
    <property type="match status" value="1"/>
</dbReference>
<evidence type="ECO:0000313" key="7">
    <source>
        <dbReference type="Proteomes" id="UP000825009"/>
    </source>
</evidence>
<dbReference type="AlphaFoldDB" id="A0A8F6TX41"/>